<dbReference type="AlphaFoldDB" id="A0A5B9FRX1"/>
<dbReference type="Proteomes" id="UP000321222">
    <property type="component" value="Chromosome"/>
</dbReference>
<name>A0A5B9FRX1_9FLAO</name>
<keyword evidence="2" id="KW-1185">Reference proteome</keyword>
<evidence type="ECO:0000313" key="2">
    <source>
        <dbReference type="Proteomes" id="UP000321222"/>
    </source>
</evidence>
<accession>A0A5B9FRX1</accession>
<dbReference type="RefSeq" id="WP_147583152.1">
    <property type="nucleotide sequence ID" value="NZ_CP042831.1"/>
</dbReference>
<sequence>MAQNNQPTNTMTNEVTITFQIKAGNPFDLKKKKENLEAFARLEMDDQERIEQIIKSPKALKALKDKWLMLKAMFT</sequence>
<organism evidence="1 2">
    <name type="scientific">Flavobacterium alkalisoli</name>
    <dbReference type="NCBI Taxonomy" id="2602769"/>
    <lineage>
        <taxon>Bacteria</taxon>
        <taxon>Pseudomonadati</taxon>
        <taxon>Bacteroidota</taxon>
        <taxon>Flavobacteriia</taxon>
        <taxon>Flavobacteriales</taxon>
        <taxon>Flavobacteriaceae</taxon>
        <taxon>Flavobacterium</taxon>
    </lineage>
</organism>
<dbReference type="EMBL" id="CP042831">
    <property type="protein sequence ID" value="QEE49644.1"/>
    <property type="molecule type" value="Genomic_DNA"/>
</dbReference>
<proteinExistence type="predicted"/>
<evidence type="ECO:0000313" key="1">
    <source>
        <dbReference type="EMBL" id="QEE49644.1"/>
    </source>
</evidence>
<reference evidence="1 2" key="1">
    <citation type="submission" date="2019-08" db="EMBL/GenBank/DDBJ databases">
        <title>Flavobacterium alkalisoli sp. nov., isolated from rhizosphere soil of Suaeda salsa.</title>
        <authorList>
            <person name="Sun J.-Q."/>
            <person name="Xu L."/>
        </authorList>
    </citation>
    <scope>NUCLEOTIDE SEQUENCE [LARGE SCALE GENOMIC DNA]</scope>
    <source>
        <strain evidence="1 2">XS-5</strain>
    </source>
</reference>
<gene>
    <name evidence="1" type="ORF">FUA48_08620</name>
</gene>
<dbReference type="KEGG" id="fak:FUA48_08620"/>
<protein>
    <submittedName>
        <fullName evidence="1">Uncharacterized protein</fullName>
    </submittedName>
</protein>